<evidence type="ECO:0000313" key="2">
    <source>
        <dbReference type="Proteomes" id="UP000319466"/>
    </source>
</evidence>
<protein>
    <submittedName>
        <fullName evidence="1">Uncharacterized protein</fullName>
    </submittedName>
</protein>
<dbReference type="Proteomes" id="UP000319466">
    <property type="component" value="Segment"/>
</dbReference>
<keyword evidence="2" id="KW-1185">Reference proteome</keyword>
<proteinExistence type="predicted"/>
<reference evidence="1 2" key="1">
    <citation type="submission" date="2019-04" db="EMBL/GenBank/DDBJ databases">
        <title>Novel bacteriophages capable of disrupting biofilms from clinical strains of Aeromonas hydrophila with intrinsic antibiotic resistance.</title>
        <authorList>
            <person name="Kabwe M."/>
            <person name="Brown T.L."/>
            <person name="Speirs L."/>
            <person name="Ku H."/>
            <person name="Leach M."/>
            <person name="Chan H.T."/>
            <person name="Petrovski S."/>
            <person name="Lock P."/>
            <person name="Tucci J."/>
        </authorList>
    </citation>
    <scope>NUCLEOTIDE SEQUENCE [LARGE SCALE GENOMIC DNA]</scope>
</reference>
<name>A0A513ZZR6_9CAUD</name>
<sequence>MNEISNYGDLKVAVQKWLNRKDSATVDNIPMFINFAEKQFTRLVRLPYYETRFVRTIVKDSEWVEIPNDFLSVKHFTVNGFAVTRVDVETFTRLKKENMGEDGKPYYFTRIGSKMYTYPTLQENDQIEVIYNRDIPEMKVETDCPYSLIIAPDVMLYLALRHASIFLRDNEQEVYWAQKAVDAANDVNAQLDEAEWHGSTLVVRMFEEGEV</sequence>
<accession>A0A513ZZR6</accession>
<dbReference type="InterPro" id="IPR056209">
    <property type="entry name" value="SU10_adaptor"/>
</dbReference>
<gene>
    <name evidence="1" type="ORF">LAh6_15</name>
</gene>
<evidence type="ECO:0000313" key="1">
    <source>
        <dbReference type="EMBL" id="QDH46520.1"/>
    </source>
</evidence>
<dbReference type="Pfam" id="PF24175">
    <property type="entry name" value="SU10_adaptor"/>
    <property type="match status" value="1"/>
</dbReference>
<dbReference type="EMBL" id="MK838112">
    <property type="protein sequence ID" value="QDH46520.1"/>
    <property type="molecule type" value="Genomic_DNA"/>
</dbReference>
<organism evidence="1 2">
    <name type="scientific">Aeromonas phage LAh_6</name>
    <dbReference type="NCBI Taxonomy" id="2591030"/>
    <lineage>
        <taxon>Viruses</taxon>
        <taxon>Duplodnaviria</taxon>
        <taxon>Heunggongvirae</taxon>
        <taxon>Uroviricota</taxon>
        <taxon>Caudoviricetes</taxon>
        <taxon>Grimontviridae</taxon>
        <taxon>Lahexavirus</taxon>
        <taxon>Lahexavirus LAh6</taxon>
    </lineage>
</organism>